<dbReference type="Proteomes" id="UP000729290">
    <property type="component" value="Unassembled WGS sequence"/>
</dbReference>
<protein>
    <recommendedName>
        <fullName evidence="5">Flagellin Flp1-like domain-containing protein</fullName>
    </recommendedName>
</protein>
<comment type="caution">
    <text evidence="3">The sequence shown here is derived from an EMBL/GenBank/DDBJ whole genome shotgun (WGS) entry which is preliminary data.</text>
</comment>
<dbReference type="RefSeq" id="WP_205134042.1">
    <property type="nucleotide sequence ID" value="NZ_JACSNT010000012.1"/>
</dbReference>
<name>A0ABS2GC51_9FIRM</name>
<evidence type="ECO:0000256" key="2">
    <source>
        <dbReference type="SAM" id="Phobius"/>
    </source>
</evidence>
<evidence type="ECO:0000313" key="3">
    <source>
        <dbReference type="EMBL" id="MBM6878290.1"/>
    </source>
</evidence>
<reference evidence="3 4" key="1">
    <citation type="journal article" date="2021" name="Sci. Rep.">
        <title>The distribution of antibiotic resistance genes in chicken gut microbiota commensals.</title>
        <authorList>
            <person name="Juricova H."/>
            <person name="Matiasovicova J."/>
            <person name="Kubasova T."/>
            <person name="Cejkova D."/>
            <person name="Rychlik I."/>
        </authorList>
    </citation>
    <scope>NUCLEOTIDE SEQUENCE [LARGE SCALE GENOMIC DNA]</scope>
    <source>
        <strain evidence="3 4">An431b</strain>
    </source>
</reference>
<keyword evidence="2" id="KW-0472">Membrane</keyword>
<feature type="transmembrane region" description="Helical" evidence="2">
    <location>
        <begin position="6"/>
        <end position="26"/>
    </location>
</feature>
<keyword evidence="2" id="KW-1133">Transmembrane helix</keyword>
<gene>
    <name evidence="3" type="ORF">H9X83_08980</name>
</gene>
<keyword evidence="4" id="KW-1185">Reference proteome</keyword>
<accession>A0ABS2GC51</accession>
<organism evidence="3 4">
    <name type="scientific">Anaerotignum lactatifermentans</name>
    <dbReference type="NCBI Taxonomy" id="160404"/>
    <lineage>
        <taxon>Bacteria</taxon>
        <taxon>Bacillati</taxon>
        <taxon>Bacillota</taxon>
        <taxon>Clostridia</taxon>
        <taxon>Lachnospirales</taxon>
        <taxon>Anaerotignaceae</taxon>
        <taxon>Anaerotignum</taxon>
    </lineage>
</organism>
<feature type="compositionally biased region" description="Basic and acidic residues" evidence="1">
    <location>
        <begin position="49"/>
        <end position="62"/>
    </location>
</feature>
<keyword evidence="2" id="KW-0812">Transmembrane</keyword>
<dbReference type="EMBL" id="JACSNV010000012">
    <property type="protein sequence ID" value="MBM6878290.1"/>
    <property type="molecule type" value="Genomic_DNA"/>
</dbReference>
<proteinExistence type="predicted"/>
<feature type="region of interest" description="Disordered" evidence="1">
    <location>
        <begin position="41"/>
        <end position="62"/>
    </location>
</feature>
<sequence length="62" mass="7232">MPKEAGILFLVMLGMVIFGQMWFRFVEGILEGLKKRLFPSKEPVSWHPLPKEEENKGEIEKD</sequence>
<evidence type="ECO:0000313" key="4">
    <source>
        <dbReference type="Proteomes" id="UP000729290"/>
    </source>
</evidence>
<evidence type="ECO:0000256" key="1">
    <source>
        <dbReference type="SAM" id="MobiDB-lite"/>
    </source>
</evidence>
<evidence type="ECO:0008006" key="5">
    <source>
        <dbReference type="Google" id="ProtNLM"/>
    </source>
</evidence>